<dbReference type="EMBL" id="BMAW01050429">
    <property type="protein sequence ID" value="GFS75284.1"/>
    <property type="molecule type" value="Genomic_DNA"/>
</dbReference>
<dbReference type="OrthoDB" id="6429229at2759"/>
<name>A0A8X6MS83_NEPPI</name>
<organism evidence="1 2">
    <name type="scientific">Nephila pilipes</name>
    <name type="common">Giant wood spider</name>
    <name type="synonym">Nephila maculata</name>
    <dbReference type="NCBI Taxonomy" id="299642"/>
    <lineage>
        <taxon>Eukaryota</taxon>
        <taxon>Metazoa</taxon>
        <taxon>Ecdysozoa</taxon>
        <taxon>Arthropoda</taxon>
        <taxon>Chelicerata</taxon>
        <taxon>Arachnida</taxon>
        <taxon>Araneae</taxon>
        <taxon>Araneomorphae</taxon>
        <taxon>Entelegynae</taxon>
        <taxon>Araneoidea</taxon>
        <taxon>Nephilidae</taxon>
        <taxon>Nephila</taxon>
    </lineage>
</organism>
<evidence type="ECO:0000313" key="1">
    <source>
        <dbReference type="EMBL" id="GFS75284.1"/>
    </source>
</evidence>
<gene>
    <name evidence="1" type="ORF">NPIL_641501</name>
</gene>
<dbReference type="Proteomes" id="UP000887013">
    <property type="component" value="Unassembled WGS sequence"/>
</dbReference>
<protein>
    <submittedName>
        <fullName evidence="1">Uncharacterized protein</fullName>
    </submittedName>
</protein>
<proteinExistence type="predicted"/>
<comment type="caution">
    <text evidence="1">The sequence shown here is derived from an EMBL/GenBank/DDBJ whole genome shotgun (WGS) entry which is preliminary data.</text>
</comment>
<sequence length="87" mass="10148">MIWSQVKGHIARENKTFKLNDIKDIAIPGIEKISVQNWNHCINHVTEKEKEMWEIDGLVDEMWENHNLIISMNSDSSDSELLSIDEL</sequence>
<accession>A0A8X6MS83</accession>
<reference evidence="1" key="1">
    <citation type="submission" date="2020-08" db="EMBL/GenBank/DDBJ databases">
        <title>Multicomponent nature underlies the extraordinary mechanical properties of spider dragline silk.</title>
        <authorList>
            <person name="Kono N."/>
            <person name="Nakamura H."/>
            <person name="Mori M."/>
            <person name="Yoshida Y."/>
            <person name="Ohtoshi R."/>
            <person name="Malay A.D."/>
            <person name="Moran D.A.P."/>
            <person name="Tomita M."/>
            <person name="Numata K."/>
            <person name="Arakawa K."/>
        </authorList>
    </citation>
    <scope>NUCLEOTIDE SEQUENCE</scope>
</reference>
<keyword evidence="2" id="KW-1185">Reference proteome</keyword>
<evidence type="ECO:0000313" key="2">
    <source>
        <dbReference type="Proteomes" id="UP000887013"/>
    </source>
</evidence>
<dbReference type="AlphaFoldDB" id="A0A8X6MS83"/>